<name>A0A8S9YVY5_9TREM</name>
<dbReference type="OrthoDB" id="6296325at2759"/>
<gene>
    <name evidence="1" type="ORF">EG68_03849</name>
</gene>
<comment type="caution">
    <text evidence="1">The sequence shown here is derived from an EMBL/GenBank/DDBJ whole genome shotgun (WGS) entry which is preliminary data.</text>
</comment>
<organism evidence="1 2">
    <name type="scientific">Paragonimus skrjabini miyazakii</name>
    <dbReference type="NCBI Taxonomy" id="59628"/>
    <lineage>
        <taxon>Eukaryota</taxon>
        <taxon>Metazoa</taxon>
        <taxon>Spiralia</taxon>
        <taxon>Lophotrochozoa</taxon>
        <taxon>Platyhelminthes</taxon>
        <taxon>Trematoda</taxon>
        <taxon>Digenea</taxon>
        <taxon>Plagiorchiida</taxon>
        <taxon>Troglotremata</taxon>
        <taxon>Troglotrematidae</taxon>
        <taxon>Paragonimus</taxon>
    </lineage>
</organism>
<protein>
    <submittedName>
        <fullName evidence="1">Uncharacterized protein</fullName>
    </submittedName>
</protein>
<sequence>VPQLACTECVLERFHLNSLDGKVTVLLKAVIPRDRLDDPTLDIELLAYKLNLKIANGQDRCFSAVSDYRSELSDALGVITTGEYRWLAFQTTARLYAPIDGGIQLAMQNDRGELNFANLATYMDTKVDPQKEKSHLIL</sequence>
<dbReference type="AlphaFoldDB" id="A0A8S9YVY5"/>
<dbReference type="Proteomes" id="UP000822476">
    <property type="component" value="Unassembled WGS sequence"/>
</dbReference>
<evidence type="ECO:0000313" key="1">
    <source>
        <dbReference type="EMBL" id="KAF7258792.1"/>
    </source>
</evidence>
<reference evidence="1" key="1">
    <citation type="submission" date="2019-07" db="EMBL/GenBank/DDBJ databases">
        <title>Annotation for the trematode Paragonimus miyazaki's.</title>
        <authorList>
            <person name="Choi Y.-J."/>
        </authorList>
    </citation>
    <scope>NUCLEOTIDE SEQUENCE</scope>
    <source>
        <strain evidence="1">Japan</strain>
    </source>
</reference>
<keyword evidence="2" id="KW-1185">Reference proteome</keyword>
<proteinExistence type="predicted"/>
<evidence type="ECO:0000313" key="2">
    <source>
        <dbReference type="Proteomes" id="UP000822476"/>
    </source>
</evidence>
<dbReference type="EMBL" id="JTDE01001531">
    <property type="protein sequence ID" value="KAF7258792.1"/>
    <property type="molecule type" value="Genomic_DNA"/>
</dbReference>
<accession>A0A8S9YVY5</accession>
<feature type="non-terminal residue" evidence="1">
    <location>
        <position position="1"/>
    </location>
</feature>